<name>A0A0K2VD48_LEPSM</name>
<accession>A0A0K2VD48</accession>
<reference evidence="1" key="1">
    <citation type="submission" date="2014-05" db="EMBL/GenBank/DDBJ databases">
        <authorList>
            <person name="Chronopoulou M."/>
        </authorList>
    </citation>
    <scope>NUCLEOTIDE SEQUENCE</scope>
    <source>
        <tissue evidence="1">Whole organism</tissue>
    </source>
</reference>
<dbReference type="AlphaFoldDB" id="A0A0K2VD48"/>
<feature type="non-terminal residue" evidence="1">
    <location>
        <position position="1"/>
    </location>
</feature>
<protein>
    <submittedName>
        <fullName evidence="1">Uncharacterized protein</fullName>
    </submittedName>
</protein>
<organism evidence="1">
    <name type="scientific">Lepeophtheirus salmonis</name>
    <name type="common">Salmon louse</name>
    <name type="synonym">Caligus salmonis</name>
    <dbReference type="NCBI Taxonomy" id="72036"/>
    <lineage>
        <taxon>Eukaryota</taxon>
        <taxon>Metazoa</taxon>
        <taxon>Ecdysozoa</taxon>
        <taxon>Arthropoda</taxon>
        <taxon>Crustacea</taxon>
        <taxon>Multicrustacea</taxon>
        <taxon>Hexanauplia</taxon>
        <taxon>Copepoda</taxon>
        <taxon>Siphonostomatoida</taxon>
        <taxon>Caligidae</taxon>
        <taxon>Lepeophtheirus</taxon>
    </lineage>
</organism>
<sequence length="64" mass="6876">QCTLSINLATISLNDIIQPPLKPLVHIGNVVLFHDPPLLVNGGLQGINIRVADIEGLLLNSQKN</sequence>
<evidence type="ECO:0000313" key="1">
    <source>
        <dbReference type="EMBL" id="CDW48394.1"/>
    </source>
</evidence>
<proteinExistence type="predicted"/>
<dbReference type="EMBL" id="HACA01031033">
    <property type="protein sequence ID" value="CDW48394.1"/>
    <property type="molecule type" value="Transcribed_RNA"/>
</dbReference>